<comment type="caution">
    <text evidence="3">The sequence shown here is derived from an EMBL/GenBank/DDBJ whole genome shotgun (WGS) entry which is preliminary data.</text>
</comment>
<dbReference type="STRING" id="1384049.CD29_09100"/>
<dbReference type="PROSITE" id="PS51257">
    <property type="entry name" value="PROKAR_LIPOPROTEIN"/>
    <property type="match status" value="1"/>
</dbReference>
<evidence type="ECO:0000256" key="1">
    <source>
        <dbReference type="ARBA" id="ARBA00005662"/>
    </source>
</evidence>
<feature type="domain" description="Capsule synthesis protein CapA" evidence="2">
    <location>
        <begin position="68"/>
        <end position="314"/>
    </location>
</feature>
<dbReference type="SUPFAM" id="SSF56300">
    <property type="entry name" value="Metallo-dependent phosphatases"/>
    <property type="match status" value="1"/>
</dbReference>
<dbReference type="SMART" id="SM00854">
    <property type="entry name" value="PGA_cap"/>
    <property type="match status" value="1"/>
</dbReference>
<organism evidence="3 4">
    <name type="scientific">Ureibacillus manganicus DSM 26584</name>
    <dbReference type="NCBI Taxonomy" id="1384049"/>
    <lineage>
        <taxon>Bacteria</taxon>
        <taxon>Bacillati</taxon>
        <taxon>Bacillota</taxon>
        <taxon>Bacilli</taxon>
        <taxon>Bacillales</taxon>
        <taxon>Caryophanaceae</taxon>
        <taxon>Ureibacillus</taxon>
    </lineage>
</organism>
<evidence type="ECO:0000313" key="3">
    <source>
        <dbReference type="EMBL" id="KGR78828.1"/>
    </source>
</evidence>
<dbReference type="Gene3D" id="3.60.21.10">
    <property type="match status" value="1"/>
</dbReference>
<dbReference type="CDD" id="cd07381">
    <property type="entry name" value="MPP_CapA"/>
    <property type="match status" value="1"/>
</dbReference>
<evidence type="ECO:0000259" key="2">
    <source>
        <dbReference type="SMART" id="SM00854"/>
    </source>
</evidence>
<reference evidence="3 4" key="1">
    <citation type="submission" date="2014-02" db="EMBL/GenBank/DDBJ databases">
        <title>Draft genome sequence of Lysinibacillus manganicus DSM 26584T.</title>
        <authorList>
            <person name="Zhang F."/>
            <person name="Wang G."/>
            <person name="Zhang L."/>
        </authorList>
    </citation>
    <scope>NUCLEOTIDE SEQUENCE [LARGE SCALE GENOMIC DNA]</scope>
    <source>
        <strain evidence="3 4">DSM 26584</strain>
    </source>
</reference>
<accession>A0A0A3I7X3</accession>
<proteinExistence type="inferred from homology"/>
<dbReference type="Pfam" id="PF09587">
    <property type="entry name" value="PGA_cap"/>
    <property type="match status" value="1"/>
</dbReference>
<comment type="similarity">
    <text evidence="1">Belongs to the CapA family.</text>
</comment>
<evidence type="ECO:0000313" key="4">
    <source>
        <dbReference type="Proteomes" id="UP000030416"/>
    </source>
</evidence>
<dbReference type="PANTHER" id="PTHR33393">
    <property type="entry name" value="POLYGLUTAMINE SYNTHESIS ACCESSORY PROTEIN RV0574C-RELATED"/>
    <property type="match status" value="1"/>
</dbReference>
<dbReference type="InterPro" id="IPR019079">
    <property type="entry name" value="Capsule_synth_CapA"/>
</dbReference>
<dbReference type="RefSeq" id="WP_036185504.1">
    <property type="nucleotide sequence ID" value="NZ_AVDA01000009.1"/>
</dbReference>
<dbReference type="OrthoDB" id="9810906at2"/>
<dbReference type="InterPro" id="IPR052169">
    <property type="entry name" value="CW_Biosynth-Accessory"/>
</dbReference>
<dbReference type="InterPro" id="IPR029052">
    <property type="entry name" value="Metallo-depent_PP-like"/>
</dbReference>
<keyword evidence="4" id="KW-1185">Reference proteome</keyword>
<dbReference type="Proteomes" id="UP000030416">
    <property type="component" value="Unassembled WGS sequence"/>
</dbReference>
<dbReference type="AlphaFoldDB" id="A0A0A3I7X3"/>
<name>A0A0A3I7X3_9BACL</name>
<dbReference type="eggNOG" id="COG2843">
    <property type="taxonomic scope" value="Bacteria"/>
</dbReference>
<sequence>MLSSLKECIKIIRKSIAVLFLFLLAACNNNIEKEENNINESTSETKETEIVEEVELTVPKEPDIYTATVSAIGDILIHNSVYEDAHIAENQYDFSKMFEEVKPYLESADITIANSESIIGGQDIGLSSYPQFNSPYEVGDVLKDVGVDVVTMANNHTLDRGEQAIINATNYWNKLGITYVGAATSQEEAETIKTLTVNNIVFSFLGYTYGTNGLKTPEGKEYLVNYIDEEKMTEDIKKAKTTSDVVIVNLHQGNEYAPLFNDHQEHIAQLAADLGADIVFGHHPHVLQPAKWYTGINGNKTFVIHSLGNFISGQDKLYRQIGAIMQLDVTKTITYDEKDIETISIDITNPQLLPTYVRFANWKNYKIIPMHQLTNDDLDNHQEIYEGVKEHMSQFVPEIQYIENVTSK</sequence>
<dbReference type="PANTHER" id="PTHR33393:SF12">
    <property type="entry name" value="CAPSULE BIOSYNTHESIS PROTEIN CAPA"/>
    <property type="match status" value="1"/>
</dbReference>
<dbReference type="EMBL" id="JPVN01000009">
    <property type="protein sequence ID" value="KGR78828.1"/>
    <property type="molecule type" value="Genomic_DNA"/>
</dbReference>
<gene>
    <name evidence="3" type="ORF">CD29_09100</name>
</gene>
<protein>
    <recommendedName>
        <fullName evidence="2">Capsule synthesis protein CapA domain-containing protein</fullName>
    </recommendedName>
</protein>